<evidence type="ECO:0000256" key="8">
    <source>
        <dbReference type="RuleBase" id="RU003953"/>
    </source>
</evidence>
<feature type="domain" description="Poly A polymerase head" evidence="9">
    <location>
        <begin position="28"/>
        <end position="164"/>
    </location>
</feature>
<dbReference type="CDD" id="cd00077">
    <property type="entry name" value="HDc"/>
    <property type="match status" value="1"/>
</dbReference>
<dbReference type="PANTHER" id="PTHR46173:SF1">
    <property type="entry name" value="CCA TRNA NUCLEOTIDYLTRANSFERASE 1, MITOCHONDRIAL"/>
    <property type="match status" value="1"/>
</dbReference>
<dbReference type="PANTHER" id="PTHR46173">
    <property type="entry name" value="CCA TRNA NUCLEOTIDYLTRANSFERASE 1, MITOCHONDRIAL"/>
    <property type="match status" value="1"/>
</dbReference>
<comment type="similarity">
    <text evidence="8">Belongs to the tRNA nucleotidyltransferase/poly(A) polymerase family.</text>
</comment>
<feature type="domain" description="HD" evidence="10">
    <location>
        <begin position="266"/>
        <end position="383"/>
    </location>
</feature>
<evidence type="ECO:0000256" key="6">
    <source>
        <dbReference type="ARBA" id="ARBA00022741"/>
    </source>
</evidence>
<evidence type="ECO:0000256" key="5">
    <source>
        <dbReference type="ARBA" id="ARBA00022723"/>
    </source>
</evidence>
<dbReference type="CDD" id="cd05398">
    <property type="entry name" value="NT_ClassII-CCAase"/>
    <property type="match status" value="1"/>
</dbReference>
<comment type="cofactor">
    <cofactor evidence="1">
        <name>Mg(2+)</name>
        <dbReference type="ChEBI" id="CHEBI:18420"/>
    </cofactor>
</comment>
<organism evidence="12 13">
    <name type="scientific">Candidatus Sungbacteria bacterium RIFCSPLOWO2_02_FULL_48_13b</name>
    <dbReference type="NCBI Taxonomy" id="1802283"/>
    <lineage>
        <taxon>Bacteria</taxon>
        <taxon>Candidatus Sungiibacteriota</taxon>
    </lineage>
</organism>
<dbReference type="GO" id="GO:0000049">
    <property type="term" value="F:tRNA binding"/>
    <property type="evidence" value="ECO:0007669"/>
    <property type="project" value="TreeGrafter"/>
</dbReference>
<evidence type="ECO:0000259" key="10">
    <source>
        <dbReference type="Pfam" id="PF01966"/>
    </source>
</evidence>
<accession>A0A1G2LIR4</accession>
<dbReference type="InterPro" id="IPR043519">
    <property type="entry name" value="NT_sf"/>
</dbReference>
<evidence type="ECO:0008006" key="14">
    <source>
        <dbReference type="Google" id="ProtNLM"/>
    </source>
</evidence>
<evidence type="ECO:0000313" key="12">
    <source>
        <dbReference type="EMBL" id="OHA10709.1"/>
    </source>
</evidence>
<dbReference type="Gene3D" id="1.10.3090.10">
    <property type="entry name" value="cca-adding enzyme, domain 2"/>
    <property type="match status" value="1"/>
</dbReference>
<reference evidence="12 13" key="1">
    <citation type="journal article" date="2016" name="Nat. Commun.">
        <title>Thousands of microbial genomes shed light on interconnected biogeochemical processes in an aquifer system.</title>
        <authorList>
            <person name="Anantharaman K."/>
            <person name="Brown C.T."/>
            <person name="Hug L.A."/>
            <person name="Sharon I."/>
            <person name="Castelle C.J."/>
            <person name="Probst A.J."/>
            <person name="Thomas B.C."/>
            <person name="Singh A."/>
            <person name="Wilkins M.J."/>
            <person name="Karaoz U."/>
            <person name="Brodie E.L."/>
            <person name="Williams K.H."/>
            <person name="Hubbard S.S."/>
            <person name="Banfield J.F."/>
        </authorList>
    </citation>
    <scope>NUCLEOTIDE SEQUENCE [LARGE SCALE GENOMIC DNA]</scope>
</reference>
<dbReference type="AlphaFoldDB" id="A0A1G2LIR4"/>
<keyword evidence="7" id="KW-0460">Magnesium</keyword>
<keyword evidence="6" id="KW-0547">Nucleotide-binding</keyword>
<evidence type="ECO:0000256" key="7">
    <source>
        <dbReference type="ARBA" id="ARBA00022842"/>
    </source>
</evidence>
<sequence>MTHAKVDFAIPKEVRAILATLQSKDFEAYIVGGCVRDLLLDRVPADWDITTNARPEELTEIFPESFYENKFLTVTVKTASADLRLSEIEVTTYRAEGRYTDQRHPDIVSYAKTLEEDLSRRDFTINAMALKCDANIQMHTNDTNGRELTDPFGGVSDLQAKLVRTVGDPKERFGEDALRMMRAVRIATELGFAIESKTADAVGAHAAWIQAIAKERIRDELIKIFKSERSSFGIQLLADLGLLKFIMPGLEEGIGVGQNKHHIYSVWEHNLRALQWADKEKYEWPVKIAALLHDVAKPRCKQGDGLDSTFYQHDLVGGRMAAAILERLHFPREVIGKITRLIRWHLFKYDPDEGITDSAIRRLVRRVGVENIDDLVLVRICDRMGSGVPKAVPYRLRHFQFRVEKILREEEAPTPKMLAVNGNDVMQILGISPSPKIGFILDAMLEEVIDDPAKNSKDYLTSRMRELDKLSIEELKALAASAESKVELVEDEREAELKSKYYVK</sequence>
<evidence type="ECO:0000259" key="9">
    <source>
        <dbReference type="Pfam" id="PF01743"/>
    </source>
</evidence>
<name>A0A1G2LIR4_9BACT</name>
<dbReference type="GO" id="GO:0016779">
    <property type="term" value="F:nucleotidyltransferase activity"/>
    <property type="evidence" value="ECO:0007669"/>
    <property type="project" value="UniProtKB-KW"/>
</dbReference>
<keyword evidence="5" id="KW-0479">Metal-binding</keyword>
<dbReference type="Pfam" id="PF12627">
    <property type="entry name" value="PolyA_pol_RNAbd"/>
    <property type="match status" value="1"/>
</dbReference>
<dbReference type="SUPFAM" id="SSF81891">
    <property type="entry name" value="Poly A polymerase C-terminal region-like"/>
    <property type="match status" value="1"/>
</dbReference>
<gene>
    <name evidence="12" type="ORF">A3H71_03555</name>
</gene>
<evidence type="ECO:0000256" key="4">
    <source>
        <dbReference type="ARBA" id="ARBA00022695"/>
    </source>
</evidence>
<dbReference type="SUPFAM" id="SSF81301">
    <property type="entry name" value="Nucleotidyltransferase"/>
    <property type="match status" value="1"/>
</dbReference>
<protein>
    <recommendedName>
        <fullName evidence="14">HD domain-containing protein</fullName>
    </recommendedName>
</protein>
<dbReference type="Gene3D" id="3.30.460.10">
    <property type="entry name" value="Beta Polymerase, domain 2"/>
    <property type="match status" value="1"/>
</dbReference>
<dbReference type="GO" id="GO:0008033">
    <property type="term" value="P:tRNA processing"/>
    <property type="evidence" value="ECO:0007669"/>
    <property type="project" value="UniProtKB-KW"/>
</dbReference>
<dbReference type="InterPro" id="IPR002646">
    <property type="entry name" value="PolA_pol_head_dom"/>
</dbReference>
<dbReference type="GO" id="GO:0000166">
    <property type="term" value="F:nucleotide binding"/>
    <property type="evidence" value="ECO:0007669"/>
    <property type="project" value="UniProtKB-KW"/>
</dbReference>
<dbReference type="InterPro" id="IPR050264">
    <property type="entry name" value="Bact_CCA-adding_enz_type3_sf"/>
</dbReference>
<dbReference type="Pfam" id="PF01743">
    <property type="entry name" value="PolyA_pol"/>
    <property type="match status" value="1"/>
</dbReference>
<comment type="caution">
    <text evidence="12">The sequence shown here is derived from an EMBL/GenBank/DDBJ whole genome shotgun (WGS) entry which is preliminary data.</text>
</comment>
<dbReference type="Pfam" id="PF01966">
    <property type="entry name" value="HD"/>
    <property type="match status" value="1"/>
</dbReference>
<dbReference type="InterPro" id="IPR006674">
    <property type="entry name" value="HD_domain"/>
</dbReference>
<keyword evidence="4" id="KW-0548">Nucleotidyltransferase</keyword>
<keyword evidence="2 8" id="KW-0808">Transferase</keyword>
<evidence type="ECO:0000256" key="3">
    <source>
        <dbReference type="ARBA" id="ARBA00022694"/>
    </source>
</evidence>
<dbReference type="Gene3D" id="1.10.246.80">
    <property type="match status" value="1"/>
</dbReference>
<evidence type="ECO:0000313" key="13">
    <source>
        <dbReference type="Proteomes" id="UP000179052"/>
    </source>
</evidence>
<dbReference type="InterPro" id="IPR003607">
    <property type="entry name" value="HD/PDEase_dom"/>
</dbReference>
<dbReference type="InterPro" id="IPR032828">
    <property type="entry name" value="PolyA_RNA-bd"/>
</dbReference>
<dbReference type="GO" id="GO:0046872">
    <property type="term" value="F:metal ion binding"/>
    <property type="evidence" value="ECO:0007669"/>
    <property type="project" value="UniProtKB-KW"/>
</dbReference>
<keyword evidence="8" id="KW-0694">RNA-binding</keyword>
<evidence type="ECO:0000259" key="11">
    <source>
        <dbReference type="Pfam" id="PF12627"/>
    </source>
</evidence>
<dbReference type="EMBL" id="MHQV01000023">
    <property type="protein sequence ID" value="OHA10709.1"/>
    <property type="molecule type" value="Genomic_DNA"/>
</dbReference>
<feature type="domain" description="tRNA nucleotidyltransferase/poly(A) polymerase RNA and SrmB- binding" evidence="11">
    <location>
        <begin position="191"/>
        <end position="252"/>
    </location>
</feature>
<dbReference type="Proteomes" id="UP000179052">
    <property type="component" value="Unassembled WGS sequence"/>
</dbReference>
<proteinExistence type="inferred from homology"/>
<dbReference type="STRING" id="1802283.A3H71_03555"/>
<keyword evidence="3" id="KW-0819">tRNA processing</keyword>
<evidence type="ECO:0000256" key="2">
    <source>
        <dbReference type="ARBA" id="ARBA00022679"/>
    </source>
</evidence>
<evidence type="ECO:0000256" key="1">
    <source>
        <dbReference type="ARBA" id="ARBA00001946"/>
    </source>
</evidence>